<dbReference type="Pfam" id="PF26163">
    <property type="entry name" value="mS26"/>
    <property type="match status" value="1"/>
</dbReference>
<feature type="region of interest" description="Disordered" evidence="1">
    <location>
        <begin position="140"/>
        <end position="190"/>
    </location>
</feature>
<evidence type="ECO:0000313" key="3">
    <source>
        <dbReference type="Proteomes" id="UP000250140"/>
    </source>
</evidence>
<gene>
    <name evidence="2" type="ORF">AOQ84DRAFT_325091</name>
</gene>
<sequence>MPPSTSRTLISSSSSCQICPIFSIPRRPFATSQYLFSLPPESPKYIEVPRPLQSSYPVKPRVKGVLPVPRDIFQTRSDKKKGSLEFLNAAAKEPSSTTVRRGPDAERIQWKQRMAEVRRKNLRQGVMELRTRKLAADRIHTAYSRRRQQEHEDLVNRPEREDERLTKPSVSKSIRDFLAGSLHTTPTAEQVEERRLRHEKREQMKEMERKDALHTLYMQARNFIVTEEQLDQMVEKAFGTEENPVGWTHSNRGLSPWEEGMPDTIQSMLSRVQKTAGSSGYELANQRLKKIAEELTGGKI</sequence>
<accession>A0A8E2ESD2</accession>
<organism evidence="2 3">
    <name type="scientific">Glonium stellatum</name>
    <dbReference type="NCBI Taxonomy" id="574774"/>
    <lineage>
        <taxon>Eukaryota</taxon>
        <taxon>Fungi</taxon>
        <taxon>Dikarya</taxon>
        <taxon>Ascomycota</taxon>
        <taxon>Pezizomycotina</taxon>
        <taxon>Dothideomycetes</taxon>
        <taxon>Pleosporomycetidae</taxon>
        <taxon>Gloniales</taxon>
        <taxon>Gloniaceae</taxon>
        <taxon>Glonium</taxon>
    </lineage>
</organism>
<evidence type="ECO:0000313" key="2">
    <source>
        <dbReference type="EMBL" id="OCL03954.1"/>
    </source>
</evidence>
<keyword evidence="3" id="KW-1185">Reference proteome</keyword>
<reference evidence="2 3" key="1">
    <citation type="journal article" date="2016" name="Nat. Commun.">
        <title>Ectomycorrhizal ecology is imprinted in the genome of the dominant symbiotic fungus Cenococcum geophilum.</title>
        <authorList>
            <consortium name="DOE Joint Genome Institute"/>
            <person name="Peter M."/>
            <person name="Kohler A."/>
            <person name="Ohm R.A."/>
            <person name="Kuo A."/>
            <person name="Krutzmann J."/>
            <person name="Morin E."/>
            <person name="Arend M."/>
            <person name="Barry K.W."/>
            <person name="Binder M."/>
            <person name="Choi C."/>
            <person name="Clum A."/>
            <person name="Copeland A."/>
            <person name="Grisel N."/>
            <person name="Haridas S."/>
            <person name="Kipfer T."/>
            <person name="LaButti K."/>
            <person name="Lindquist E."/>
            <person name="Lipzen A."/>
            <person name="Maire R."/>
            <person name="Meier B."/>
            <person name="Mihaltcheva S."/>
            <person name="Molinier V."/>
            <person name="Murat C."/>
            <person name="Poggeler S."/>
            <person name="Quandt C.A."/>
            <person name="Sperisen C."/>
            <person name="Tritt A."/>
            <person name="Tisserant E."/>
            <person name="Crous P.W."/>
            <person name="Henrissat B."/>
            <person name="Nehls U."/>
            <person name="Egli S."/>
            <person name="Spatafora J.W."/>
            <person name="Grigoriev I.V."/>
            <person name="Martin F.M."/>
        </authorList>
    </citation>
    <scope>NUCLEOTIDE SEQUENCE [LARGE SCALE GENOMIC DNA]</scope>
    <source>
        <strain evidence="2 3">CBS 207.34</strain>
    </source>
</reference>
<name>A0A8E2ESD2_9PEZI</name>
<dbReference type="OrthoDB" id="5223508at2759"/>
<evidence type="ECO:0000256" key="1">
    <source>
        <dbReference type="SAM" id="MobiDB-lite"/>
    </source>
</evidence>
<protein>
    <submittedName>
        <fullName evidence="2">Uncharacterized protein</fullName>
    </submittedName>
</protein>
<dbReference type="InterPro" id="IPR058940">
    <property type="entry name" value="mS26_fungi"/>
</dbReference>
<proteinExistence type="predicted"/>
<dbReference type="EMBL" id="KV750652">
    <property type="protein sequence ID" value="OCL03954.1"/>
    <property type="molecule type" value="Genomic_DNA"/>
</dbReference>
<dbReference type="CDD" id="cd23703">
    <property type="entry name" value="mS26_PET12"/>
    <property type="match status" value="1"/>
</dbReference>
<feature type="compositionally biased region" description="Basic and acidic residues" evidence="1">
    <location>
        <begin position="147"/>
        <end position="166"/>
    </location>
</feature>
<dbReference type="AlphaFoldDB" id="A0A8E2ESD2"/>
<dbReference type="Proteomes" id="UP000250140">
    <property type="component" value="Unassembled WGS sequence"/>
</dbReference>